<name>A0A922I5W4_DERFA</name>
<dbReference type="Proteomes" id="UP000790347">
    <property type="component" value="Unassembled WGS sequence"/>
</dbReference>
<accession>A0A922I5W4</accession>
<evidence type="ECO:0000313" key="1">
    <source>
        <dbReference type="EMBL" id="KAH9522739.1"/>
    </source>
</evidence>
<protein>
    <submittedName>
        <fullName evidence="1">Uncharacterized protein</fullName>
    </submittedName>
</protein>
<proteinExistence type="predicted"/>
<sequence length="64" mass="8138">MSDNRRCFRKLDQEKKSHRYFWLCFFKCKSWFFKSQSTSNSMTHRRIKNYQKNEIHDTNIFMNY</sequence>
<dbReference type="AlphaFoldDB" id="A0A922I5W4"/>
<gene>
    <name evidence="1" type="ORF">DERF_006301</name>
</gene>
<dbReference type="EMBL" id="ASGP02000002">
    <property type="protein sequence ID" value="KAH9522739.1"/>
    <property type="molecule type" value="Genomic_DNA"/>
</dbReference>
<reference evidence="1" key="2">
    <citation type="journal article" date="2022" name="Res Sq">
        <title>Comparative Genomics Reveals Insights into the Divergent Evolution of Astigmatic Mites and Household Pest Adaptations.</title>
        <authorList>
            <person name="Xiong Q."/>
            <person name="Wan A.T.-Y."/>
            <person name="Liu X.-Y."/>
            <person name="Fung C.S.-H."/>
            <person name="Xiao X."/>
            <person name="Malainual N."/>
            <person name="Hou J."/>
            <person name="Wang L."/>
            <person name="Wang M."/>
            <person name="Yang K."/>
            <person name="Cui Y."/>
            <person name="Leung E."/>
            <person name="Nong W."/>
            <person name="Shin S.-K."/>
            <person name="Au S."/>
            <person name="Jeong K.Y."/>
            <person name="Chew F.T."/>
            <person name="Hui J."/>
            <person name="Leung T.F."/>
            <person name="Tungtrongchitr A."/>
            <person name="Zhong N."/>
            <person name="Liu Z."/>
            <person name="Tsui S."/>
        </authorList>
    </citation>
    <scope>NUCLEOTIDE SEQUENCE</scope>
    <source>
        <strain evidence="1">Derf</strain>
        <tissue evidence="1">Whole organism</tissue>
    </source>
</reference>
<comment type="caution">
    <text evidence="1">The sequence shown here is derived from an EMBL/GenBank/DDBJ whole genome shotgun (WGS) entry which is preliminary data.</text>
</comment>
<reference evidence="1" key="1">
    <citation type="submission" date="2013-05" db="EMBL/GenBank/DDBJ databases">
        <authorList>
            <person name="Yim A.K.Y."/>
            <person name="Chan T.F."/>
            <person name="Ji K.M."/>
            <person name="Liu X.Y."/>
            <person name="Zhou J.W."/>
            <person name="Li R.Q."/>
            <person name="Yang K.Y."/>
            <person name="Li J."/>
            <person name="Li M."/>
            <person name="Law P.T.W."/>
            <person name="Wu Y.L."/>
            <person name="Cai Z.L."/>
            <person name="Qin H."/>
            <person name="Bao Y."/>
            <person name="Leung R.K.K."/>
            <person name="Ng P.K.S."/>
            <person name="Zou J."/>
            <person name="Zhong X.J."/>
            <person name="Ran P.X."/>
            <person name="Zhong N.S."/>
            <person name="Liu Z.G."/>
            <person name="Tsui S.K.W."/>
        </authorList>
    </citation>
    <scope>NUCLEOTIDE SEQUENCE</scope>
    <source>
        <strain evidence="1">Derf</strain>
        <tissue evidence="1">Whole organism</tissue>
    </source>
</reference>
<evidence type="ECO:0000313" key="2">
    <source>
        <dbReference type="Proteomes" id="UP000790347"/>
    </source>
</evidence>
<keyword evidence="2" id="KW-1185">Reference proteome</keyword>
<organism evidence="1 2">
    <name type="scientific">Dermatophagoides farinae</name>
    <name type="common">American house dust mite</name>
    <dbReference type="NCBI Taxonomy" id="6954"/>
    <lineage>
        <taxon>Eukaryota</taxon>
        <taxon>Metazoa</taxon>
        <taxon>Ecdysozoa</taxon>
        <taxon>Arthropoda</taxon>
        <taxon>Chelicerata</taxon>
        <taxon>Arachnida</taxon>
        <taxon>Acari</taxon>
        <taxon>Acariformes</taxon>
        <taxon>Sarcoptiformes</taxon>
        <taxon>Astigmata</taxon>
        <taxon>Psoroptidia</taxon>
        <taxon>Analgoidea</taxon>
        <taxon>Pyroglyphidae</taxon>
        <taxon>Dermatophagoidinae</taxon>
        <taxon>Dermatophagoides</taxon>
    </lineage>
</organism>